<feature type="transmembrane region" description="Helical" evidence="13">
    <location>
        <begin position="109"/>
        <end position="129"/>
    </location>
</feature>
<comment type="catalytic activity">
    <reaction evidence="12">
        <text>a very-long-chain acyl-CoA + malonyl-CoA + H(+) = a very-long-chain 3-oxoacyl-CoA + CO2 + CoA</text>
        <dbReference type="Rhea" id="RHEA:32727"/>
        <dbReference type="ChEBI" id="CHEBI:15378"/>
        <dbReference type="ChEBI" id="CHEBI:16526"/>
        <dbReference type="ChEBI" id="CHEBI:57287"/>
        <dbReference type="ChEBI" id="CHEBI:57384"/>
        <dbReference type="ChEBI" id="CHEBI:90725"/>
        <dbReference type="ChEBI" id="CHEBI:90736"/>
        <dbReference type="EC" id="2.3.1.199"/>
    </reaction>
</comment>
<feature type="transmembrane region" description="Helical" evidence="13">
    <location>
        <begin position="235"/>
        <end position="253"/>
    </location>
</feature>
<reference evidence="14" key="2">
    <citation type="submission" date="2023-06" db="EMBL/GenBank/DDBJ databases">
        <authorList>
            <person name="Ma L."/>
            <person name="Liu K.-W."/>
            <person name="Li Z."/>
            <person name="Hsiao Y.-Y."/>
            <person name="Qi Y."/>
            <person name="Fu T."/>
            <person name="Tang G."/>
            <person name="Zhang D."/>
            <person name="Sun W.-H."/>
            <person name="Liu D.-K."/>
            <person name="Li Y."/>
            <person name="Chen G.-Z."/>
            <person name="Liu X.-D."/>
            <person name="Liao X.-Y."/>
            <person name="Jiang Y.-T."/>
            <person name="Yu X."/>
            <person name="Hao Y."/>
            <person name="Huang J."/>
            <person name="Zhao X.-W."/>
            <person name="Ke S."/>
            <person name="Chen Y.-Y."/>
            <person name="Wu W.-L."/>
            <person name="Hsu J.-L."/>
            <person name="Lin Y.-F."/>
            <person name="Huang M.-D."/>
            <person name="Li C.-Y."/>
            <person name="Huang L."/>
            <person name="Wang Z.-W."/>
            <person name="Zhao X."/>
            <person name="Zhong W.-Y."/>
            <person name="Peng D.-H."/>
            <person name="Ahmad S."/>
            <person name="Lan S."/>
            <person name="Zhang J.-S."/>
            <person name="Tsai W.-C."/>
            <person name="Van De Peer Y."/>
            <person name="Liu Z.-J."/>
        </authorList>
    </citation>
    <scope>NUCLEOTIDE SEQUENCE</scope>
    <source>
        <strain evidence="14">CP</strain>
        <tissue evidence="14">Leaves</tissue>
    </source>
</reference>
<feature type="transmembrane region" description="Helical" evidence="13">
    <location>
        <begin position="166"/>
        <end position="187"/>
    </location>
</feature>
<keyword evidence="9" id="KW-0443">Lipid metabolism</keyword>
<dbReference type="AlphaFoldDB" id="A0AAV9CA04"/>
<dbReference type="PANTHER" id="PTHR11157:SF134">
    <property type="entry name" value="ELONGATION OF FATTY ACIDS PROTEIN 1-RELATED"/>
    <property type="match status" value="1"/>
</dbReference>
<evidence type="ECO:0000256" key="11">
    <source>
        <dbReference type="ARBA" id="ARBA00023160"/>
    </source>
</evidence>
<dbReference type="InterPro" id="IPR030457">
    <property type="entry name" value="ELO_CS"/>
</dbReference>
<dbReference type="GO" id="GO:0034626">
    <property type="term" value="P:fatty acid elongation, polyunsaturated fatty acid"/>
    <property type="evidence" value="ECO:0007669"/>
    <property type="project" value="TreeGrafter"/>
</dbReference>
<evidence type="ECO:0000256" key="13">
    <source>
        <dbReference type="SAM" id="Phobius"/>
    </source>
</evidence>
<keyword evidence="6 13" id="KW-0812">Transmembrane</keyword>
<dbReference type="InterPro" id="IPR002076">
    <property type="entry name" value="ELO_fam"/>
</dbReference>
<comment type="similarity">
    <text evidence="2">Belongs to the ELO family.</text>
</comment>
<feature type="transmembrane region" description="Helical" evidence="13">
    <location>
        <begin position="71"/>
        <end position="89"/>
    </location>
</feature>
<evidence type="ECO:0000256" key="4">
    <source>
        <dbReference type="ARBA" id="ARBA00022516"/>
    </source>
</evidence>
<evidence type="ECO:0000256" key="9">
    <source>
        <dbReference type="ARBA" id="ARBA00023098"/>
    </source>
</evidence>
<evidence type="ECO:0000256" key="1">
    <source>
        <dbReference type="ARBA" id="ARBA00004141"/>
    </source>
</evidence>
<accession>A0AAV9CA04</accession>
<evidence type="ECO:0000256" key="5">
    <source>
        <dbReference type="ARBA" id="ARBA00022679"/>
    </source>
</evidence>
<dbReference type="PROSITE" id="PS01188">
    <property type="entry name" value="ELO"/>
    <property type="match status" value="1"/>
</dbReference>
<evidence type="ECO:0000256" key="3">
    <source>
        <dbReference type="ARBA" id="ARBA00012307"/>
    </source>
</evidence>
<gene>
    <name evidence="14" type="ORF">QJS10_CPB20g02095</name>
</gene>
<keyword evidence="7" id="KW-0276">Fatty acid metabolism</keyword>
<evidence type="ECO:0000313" key="15">
    <source>
        <dbReference type="Proteomes" id="UP001180020"/>
    </source>
</evidence>
<evidence type="ECO:0000256" key="8">
    <source>
        <dbReference type="ARBA" id="ARBA00022989"/>
    </source>
</evidence>
<protein>
    <recommendedName>
        <fullName evidence="3">very-long-chain 3-oxoacyl-CoA synthase</fullName>
        <ecNumber evidence="3">2.3.1.199</ecNumber>
    </recommendedName>
</protein>
<evidence type="ECO:0000313" key="14">
    <source>
        <dbReference type="EMBL" id="KAK1285097.1"/>
    </source>
</evidence>
<reference evidence="14" key="1">
    <citation type="journal article" date="2023" name="Nat. Commun.">
        <title>Diploid and tetraploid genomes of Acorus and the evolution of monocots.</title>
        <authorList>
            <person name="Ma L."/>
            <person name="Liu K.W."/>
            <person name="Li Z."/>
            <person name="Hsiao Y.Y."/>
            <person name="Qi Y."/>
            <person name="Fu T."/>
            <person name="Tang G.D."/>
            <person name="Zhang D."/>
            <person name="Sun W.H."/>
            <person name="Liu D.K."/>
            <person name="Li Y."/>
            <person name="Chen G.Z."/>
            <person name="Liu X.D."/>
            <person name="Liao X.Y."/>
            <person name="Jiang Y.T."/>
            <person name="Yu X."/>
            <person name="Hao Y."/>
            <person name="Huang J."/>
            <person name="Zhao X.W."/>
            <person name="Ke S."/>
            <person name="Chen Y.Y."/>
            <person name="Wu W.L."/>
            <person name="Hsu J.L."/>
            <person name="Lin Y.F."/>
            <person name="Huang M.D."/>
            <person name="Li C.Y."/>
            <person name="Huang L."/>
            <person name="Wang Z.W."/>
            <person name="Zhao X."/>
            <person name="Zhong W.Y."/>
            <person name="Peng D.H."/>
            <person name="Ahmad S."/>
            <person name="Lan S."/>
            <person name="Zhang J.S."/>
            <person name="Tsai W.C."/>
            <person name="Van de Peer Y."/>
            <person name="Liu Z.J."/>
        </authorList>
    </citation>
    <scope>NUCLEOTIDE SEQUENCE</scope>
    <source>
        <strain evidence="14">CP</strain>
    </source>
</reference>
<comment type="subcellular location">
    <subcellularLocation>
        <location evidence="1">Membrane</location>
        <topology evidence="1">Multi-pass membrane protein</topology>
    </subcellularLocation>
</comment>
<evidence type="ECO:0000256" key="6">
    <source>
        <dbReference type="ARBA" id="ARBA00022692"/>
    </source>
</evidence>
<dbReference type="Proteomes" id="UP001180020">
    <property type="component" value="Unassembled WGS sequence"/>
</dbReference>
<dbReference type="GO" id="GO:0034625">
    <property type="term" value="P:fatty acid elongation, monounsaturated fatty acid"/>
    <property type="evidence" value="ECO:0007669"/>
    <property type="project" value="TreeGrafter"/>
</dbReference>
<feature type="transmembrane region" description="Helical" evidence="13">
    <location>
        <begin position="199"/>
        <end position="223"/>
    </location>
</feature>
<organism evidence="14 15">
    <name type="scientific">Acorus calamus</name>
    <name type="common">Sweet flag</name>
    <dbReference type="NCBI Taxonomy" id="4465"/>
    <lineage>
        <taxon>Eukaryota</taxon>
        <taxon>Viridiplantae</taxon>
        <taxon>Streptophyta</taxon>
        <taxon>Embryophyta</taxon>
        <taxon>Tracheophyta</taxon>
        <taxon>Spermatophyta</taxon>
        <taxon>Magnoliopsida</taxon>
        <taxon>Liliopsida</taxon>
        <taxon>Acoraceae</taxon>
        <taxon>Acorus</taxon>
    </lineage>
</organism>
<dbReference type="GO" id="GO:0030148">
    <property type="term" value="P:sphingolipid biosynthetic process"/>
    <property type="evidence" value="ECO:0007669"/>
    <property type="project" value="TreeGrafter"/>
</dbReference>
<evidence type="ECO:0000256" key="7">
    <source>
        <dbReference type="ARBA" id="ARBA00022832"/>
    </source>
</evidence>
<evidence type="ECO:0000256" key="12">
    <source>
        <dbReference type="ARBA" id="ARBA00047375"/>
    </source>
</evidence>
<comment type="caution">
    <text evidence="14">The sequence shown here is derived from an EMBL/GenBank/DDBJ whole genome shotgun (WGS) entry which is preliminary data.</text>
</comment>
<keyword evidence="15" id="KW-1185">Reference proteome</keyword>
<dbReference type="GO" id="GO:0005789">
    <property type="term" value="C:endoplasmic reticulum membrane"/>
    <property type="evidence" value="ECO:0007669"/>
    <property type="project" value="TreeGrafter"/>
</dbReference>
<dbReference type="GO" id="GO:0042761">
    <property type="term" value="P:very long-chain fatty acid biosynthetic process"/>
    <property type="evidence" value="ECO:0007669"/>
    <property type="project" value="TreeGrafter"/>
</dbReference>
<dbReference type="PANTHER" id="PTHR11157">
    <property type="entry name" value="FATTY ACID ACYL TRANSFERASE-RELATED"/>
    <property type="match status" value="1"/>
</dbReference>
<feature type="transmembrane region" description="Helical" evidence="13">
    <location>
        <begin position="32"/>
        <end position="51"/>
    </location>
</feature>
<dbReference type="GO" id="GO:0019367">
    <property type="term" value="P:fatty acid elongation, saturated fatty acid"/>
    <property type="evidence" value="ECO:0007669"/>
    <property type="project" value="TreeGrafter"/>
</dbReference>
<feature type="transmembrane region" description="Helical" evidence="13">
    <location>
        <begin position="141"/>
        <end position="160"/>
    </location>
</feature>
<name>A0AAV9CA04_ACOCL</name>
<keyword evidence="10 13" id="KW-0472">Membrane</keyword>
<keyword evidence="4" id="KW-0444">Lipid biosynthesis</keyword>
<proteinExistence type="inferred from homology"/>
<keyword evidence="5" id="KW-0808">Transferase</keyword>
<evidence type="ECO:0000256" key="10">
    <source>
        <dbReference type="ARBA" id="ARBA00023136"/>
    </source>
</evidence>
<evidence type="ECO:0000256" key="2">
    <source>
        <dbReference type="ARBA" id="ARBA00007263"/>
    </source>
</evidence>
<dbReference type="Pfam" id="PF01151">
    <property type="entry name" value="ELO"/>
    <property type="match status" value="1"/>
</dbReference>
<keyword evidence="11" id="KW-0275">Fatty acid biosynthesis</keyword>
<dbReference type="EC" id="2.3.1.199" evidence="3"/>
<keyword evidence="8 13" id="KW-1133">Transmembrane helix</keyword>
<dbReference type="EMBL" id="JAUJYO010000020">
    <property type="protein sequence ID" value="KAK1285097.1"/>
    <property type="molecule type" value="Genomic_DNA"/>
</dbReference>
<dbReference type="GO" id="GO:0009922">
    <property type="term" value="F:fatty acid elongase activity"/>
    <property type="evidence" value="ECO:0007669"/>
    <property type="project" value="UniProtKB-EC"/>
</dbReference>
<sequence length="264" mass="29858">MASVLHHYLVNHQTIQTFHWDSPTTFASSKPFIASAVLSYLTLTLLFHHHLLPLPRPSPSLLRLASAAHNLLLLLLSLTMAVGCSLSALSQMPNPSWLLCFPPSTTPSAAGPVFFWVYVFYLSKLLEFVDTLFILLGRRKLTFLHVYHHASVVVMCYVWMSTRQSMVVVALVTNACVHTLMYGYYFMCSLGRRPWWKRAVTNVQILQFLFSFAVSGPFLWYHFTGEGGCSGFNGWVFNAFFNASLLALFLNFHSSNYASKEKKG</sequence>